<dbReference type="InterPro" id="IPR052035">
    <property type="entry name" value="ZnF_BED_domain_contain"/>
</dbReference>
<reference evidence="8 9" key="1">
    <citation type="submission" date="2023-10" db="EMBL/GenBank/DDBJ databases">
        <title>Chromosome-scale genome assembly provides insights into flower coloration mechanisms of Canna indica.</title>
        <authorList>
            <person name="Li C."/>
        </authorList>
    </citation>
    <scope>NUCLEOTIDE SEQUENCE [LARGE SCALE GENOMIC DNA]</scope>
    <source>
        <tissue evidence="8">Flower</tissue>
    </source>
</reference>
<evidence type="ECO:0000256" key="6">
    <source>
        <dbReference type="PROSITE-ProRule" id="PRU00027"/>
    </source>
</evidence>
<evidence type="ECO:0000256" key="5">
    <source>
        <dbReference type="ARBA" id="ARBA00023163"/>
    </source>
</evidence>
<organism evidence="8 9">
    <name type="scientific">Canna indica</name>
    <name type="common">Indian-shot</name>
    <dbReference type="NCBI Taxonomy" id="4628"/>
    <lineage>
        <taxon>Eukaryota</taxon>
        <taxon>Viridiplantae</taxon>
        <taxon>Streptophyta</taxon>
        <taxon>Embryophyta</taxon>
        <taxon>Tracheophyta</taxon>
        <taxon>Spermatophyta</taxon>
        <taxon>Magnoliopsida</taxon>
        <taxon>Liliopsida</taxon>
        <taxon>Zingiberales</taxon>
        <taxon>Cannaceae</taxon>
        <taxon>Canna</taxon>
    </lineage>
</organism>
<keyword evidence="5" id="KW-0804">Transcription</keyword>
<dbReference type="PROSITE" id="PS50808">
    <property type="entry name" value="ZF_BED"/>
    <property type="match status" value="1"/>
</dbReference>
<evidence type="ECO:0000259" key="7">
    <source>
        <dbReference type="PROSITE" id="PS50808"/>
    </source>
</evidence>
<evidence type="ECO:0000313" key="9">
    <source>
        <dbReference type="Proteomes" id="UP001327560"/>
    </source>
</evidence>
<protein>
    <submittedName>
        <fullName evidence="8">Zinc finger BED domain-containing protein RICESLEEPER 2-like</fullName>
    </submittedName>
</protein>
<evidence type="ECO:0000313" key="8">
    <source>
        <dbReference type="EMBL" id="WOL20604.1"/>
    </source>
</evidence>
<dbReference type="PANTHER" id="PTHR46481">
    <property type="entry name" value="ZINC FINGER BED DOMAIN-CONTAINING PROTEIN 4"/>
    <property type="match status" value="1"/>
</dbReference>
<dbReference type="GO" id="GO:0008270">
    <property type="term" value="F:zinc ion binding"/>
    <property type="evidence" value="ECO:0007669"/>
    <property type="project" value="UniProtKB-KW"/>
</dbReference>
<dbReference type="GO" id="GO:0003677">
    <property type="term" value="F:DNA binding"/>
    <property type="evidence" value="ECO:0007669"/>
    <property type="project" value="InterPro"/>
</dbReference>
<sequence>MLIRARLGNIGCAAMERSVARFTRLTYGPKPLRRALRSTRIHAPNPHHRVVLAAFPLRFLPVNLPRPPPAWPHASLSQIPISQLLLQLATRLQAPEGIMHLKQLLGAREAGENKEEPAPSGTDIVLYSNVSGAVKEAKSGRIDFKIDKTAIVHVGLGKVNFSEEALRENIGAFVPALLVAKPVGLKKTSKYVGYVKNFSLCSTMGPGFPVSIQSLSAAADHYNKLQQGRLSQVEATMKKLYGKEKIVEVMHGFGAGIDEAPSTKEGESSKADEVETLVPKKKASSKRSVVWTHFEEIYDVQGVRKGKCLYCAREFYRGVKKHGTTSLHNHLNNCKKHLYSVETRQKQLSLQSSIGGDNMGVLSTWKFDQEYSRKCLSLMIVLDELPFKFVEREGFKKFVQSLNPKFKMPSRWTISRDCSQLYKDEKAKLKMFIRNNSQSICITTDTWTSVQNLNYMVVTAHFIDNDWKLNKKILSFCSISSHKGDAMASELEKVLKEWGIERVFSISGDNASSNQKMIDTLRKVFIVTGKIVASGKYMHVRCIAHIFNLVVQEGLNDVKTSVTKIRNAVKYVRSSPARLKKFTECVDSEGMEWSKSLVLDVSTRWNSTYLMLRIALNYERTFDAFESAEPYFRVEAESDDQGGVPSFIDWHLIKRMVNMLHQFYLATLRIFGSIYVTSNTYWTEISDLYVKLSDWKESDDVELRDIAMSMQSKFSKY</sequence>
<dbReference type="SUPFAM" id="SSF53098">
    <property type="entry name" value="Ribonuclease H-like"/>
    <property type="match status" value="1"/>
</dbReference>
<accession>A0AAQ3L531</accession>
<gene>
    <name evidence="8" type="ORF">Cni_G29409</name>
</gene>
<keyword evidence="9" id="KW-1185">Reference proteome</keyword>
<dbReference type="PANTHER" id="PTHR46481:SF7">
    <property type="entry name" value="ZINC FINGER BED DOMAIN-CONTAINING PROTEIN RICESLEEPER 2-LIKE"/>
    <property type="match status" value="1"/>
</dbReference>
<dbReference type="SMART" id="SM00614">
    <property type="entry name" value="ZnF_BED"/>
    <property type="match status" value="1"/>
</dbReference>
<dbReference type="Proteomes" id="UP001327560">
    <property type="component" value="Chromosome 9"/>
</dbReference>
<evidence type="ECO:0000256" key="2">
    <source>
        <dbReference type="ARBA" id="ARBA00022771"/>
    </source>
</evidence>
<dbReference type="InterPro" id="IPR012337">
    <property type="entry name" value="RNaseH-like_sf"/>
</dbReference>
<dbReference type="SUPFAM" id="SSF140996">
    <property type="entry name" value="Hermes dimerisation domain"/>
    <property type="match status" value="1"/>
</dbReference>
<dbReference type="EMBL" id="CP136898">
    <property type="protein sequence ID" value="WOL20604.1"/>
    <property type="molecule type" value="Genomic_DNA"/>
</dbReference>
<evidence type="ECO:0000256" key="3">
    <source>
        <dbReference type="ARBA" id="ARBA00022833"/>
    </source>
</evidence>
<evidence type="ECO:0000256" key="1">
    <source>
        <dbReference type="ARBA" id="ARBA00022723"/>
    </source>
</evidence>
<name>A0AAQ3L531_9LILI</name>
<keyword evidence="3" id="KW-0862">Zinc</keyword>
<keyword evidence="4" id="KW-0805">Transcription regulation</keyword>
<keyword evidence="2 6" id="KW-0863">Zinc-finger</keyword>
<dbReference type="InterPro" id="IPR023674">
    <property type="entry name" value="Ribosomal_uL1-like"/>
</dbReference>
<dbReference type="AlphaFoldDB" id="A0AAQ3L531"/>
<dbReference type="Gene3D" id="3.30.190.20">
    <property type="match status" value="1"/>
</dbReference>
<dbReference type="InterPro" id="IPR003656">
    <property type="entry name" value="Znf_BED"/>
</dbReference>
<keyword evidence="1" id="KW-0479">Metal-binding</keyword>
<dbReference type="Pfam" id="PF00687">
    <property type="entry name" value="Ribosomal_L1"/>
    <property type="match status" value="1"/>
</dbReference>
<feature type="domain" description="BED-type" evidence="7">
    <location>
        <begin position="285"/>
        <end position="341"/>
    </location>
</feature>
<evidence type="ECO:0000256" key="4">
    <source>
        <dbReference type="ARBA" id="ARBA00023015"/>
    </source>
</evidence>
<proteinExistence type="predicted"/>
<dbReference type="InterPro" id="IPR028364">
    <property type="entry name" value="Ribosomal_uL1/biogenesis"/>
</dbReference>
<dbReference type="SUPFAM" id="SSF56808">
    <property type="entry name" value="Ribosomal protein L1"/>
    <property type="match status" value="1"/>
</dbReference>